<keyword evidence="12" id="KW-1185">Reference proteome</keyword>
<feature type="transmembrane region" description="Helical" evidence="9">
    <location>
        <begin position="150"/>
        <end position="167"/>
    </location>
</feature>
<feature type="domain" description="Protein export membrane protein SecD/SecF C-terminal" evidence="10">
    <location>
        <begin position="129"/>
        <end position="312"/>
    </location>
</feature>
<proteinExistence type="inferred from homology"/>
<keyword evidence="8 9" id="KW-0472">Membrane</keyword>
<feature type="transmembrane region" description="Helical" evidence="9">
    <location>
        <begin position="256"/>
        <end position="279"/>
    </location>
</feature>
<dbReference type="AlphaFoldDB" id="A0A2K9E209"/>
<gene>
    <name evidence="9" type="primary">secF</name>
    <name evidence="11" type="ORF">HVS_09475</name>
</gene>
<evidence type="ECO:0000256" key="6">
    <source>
        <dbReference type="ARBA" id="ARBA00022989"/>
    </source>
</evidence>
<comment type="subcellular location">
    <subcellularLocation>
        <location evidence="1 9">Cell membrane</location>
        <topology evidence="1 9">Multi-pass membrane protein</topology>
    </subcellularLocation>
</comment>
<evidence type="ECO:0000256" key="7">
    <source>
        <dbReference type="ARBA" id="ARBA00023010"/>
    </source>
</evidence>
<keyword evidence="4 9" id="KW-0812">Transmembrane</keyword>
<dbReference type="PRINTS" id="PR01755">
    <property type="entry name" value="SECFTRNLCASE"/>
</dbReference>
<dbReference type="Proteomes" id="UP000233534">
    <property type="component" value="Chromosome"/>
</dbReference>
<dbReference type="EMBL" id="CP025197">
    <property type="protein sequence ID" value="AUG57797.1"/>
    <property type="molecule type" value="Genomic_DNA"/>
</dbReference>
<feature type="transmembrane region" description="Helical" evidence="9">
    <location>
        <begin position="285"/>
        <end position="309"/>
    </location>
</feature>
<comment type="subunit">
    <text evidence="9">Forms a complex with SecD. Part of the essential Sec protein translocation apparatus which comprises SecA, SecYEG and auxiliary proteins SecDF. Other proteins may also be involved.</text>
</comment>
<feature type="transmembrane region" description="Helical" evidence="9">
    <location>
        <begin position="174"/>
        <end position="201"/>
    </location>
</feature>
<dbReference type="InterPro" id="IPR022813">
    <property type="entry name" value="SecD/SecF_arch_bac"/>
</dbReference>
<evidence type="ECO:0000256" key="1">
    <source>
        <dbReference type="ARBA" id="ARBA00004651"/>
    </source>
</evidence>
<keyword evidence="5 9" id="KW-0653">Protein transport</keyword>
<dbReference type="HAMAP" id="MF_01464_B">
    <property type="entry name" value="SecF_B"/>
    <property type="match status" value="1"/>
</dbReference>
<comment type="similarity">
    <text evidence="9">Belongs to the SecD/SecF family. SecF subfamily.</text>
</comment>
<evidence type="ECO:0000259" key="10">
    <source>
        <dbReference type="Pfam" id="PF02355"/>
    </source>
</evidence>
<evidence type="ECO:0000256" key="5">
    <source>
        <dbReference type="ARBA" id="ARBA00022927"/>
    </source>
</evidence>
<dbReference type="GO" id="GO:0005886">
    <property type="term" value="C:plasma membrane"/>
    <property type="evidence" value="ECO:0007669"/>
    <property type="project" value="UniProtKB-SubCell"/>
</dbReference>
<evidence type="ECO:0000313" key="12">
    <source>
        <dbReference type="Proteomes" id="UP000233534"/>
    </source>
</evidence>
<dbReference type="Pfam" id="PF02355">
    <property type="entry name" value="SecD_SecF_C"/>
    <property type="match status" value="1"/>
</dbReference>
<dbReference type="SUPFAM" id="SSF82866">
    <property type="entry name" value="Multidrug efflux transporter AcrB transmembrane domain"/>
    <property type="match status" value="1"/>
</dbReference>
<dbReference type="PANTHER" id="PTHR30081">
    <property type="entry name" value="PROTEIN-EXPORT MEMBRANE PROTEIN SEC"/>
    <property type="match status" value="1"/>
</dbReference>
<name>A0A2K9E209_9FIRM</name>
<keyword evidence="7 9" id="KW-0811">Translocation</keyword>
<sequence>MFDFYSKRKIFIAIPLVIILIGIVFFFVNGGFVLDIQFQGGTLMQIELNDSDFDTNNPNADLVKAEEIITDIVDKRVTVRHTHSMAGSAEGGKRMDYLVVGVATGDEMLSDAEQGQIVSALREEFNIKEDAQIDAEGVNASISKDLRSKGLLAVIIASILMLVYIWIRFNIMSGLLAGLTAVLALIHDITIMLSVYVIFGIPLNETFIAAVLTILGYSINDTIVLYDRIRENSRLSRKDTIDELVNKSINQSLSRIISTSITTLMSVITVYIFASISGITSLKEFSFPIVVGVIAGTYSSIFIASPLWAGWKSSQQKKHISQKA</sequence>
<dbReference type="InterPro" id="IPR048634">
    <property type="entry name" value="SecD_SecF_C"/>
</dbReference>
<comment type="caution">
    <text evidence="9">Lacks conserved residue(s) required for the propagation of feature annotation.</text>
</comment>
<dbReference type="PANTHER" id="PTHR30081:SF8">
    <property type="entry name" value="PROTEIN TRANSLOCASE SUBUNIT SECF"/>
    <property type="match status" value="1"/>
</dbReference>
<evidence type="ECO:0000256" key="3">
    <source>
        <dbReference type="ARBA" id="ARBA00022475"/>
    </source>
</evidence>
<keyword evidence="3 9" id="KW-1003">Cell membrane</keyword>
<keyword evidence="6 9" id="KW-1133">Transmembrane helix</keyword>
<dbReference type="InterPro" id="IPR055344">
    <property type="entry name" value="SecD_SecF_C_bact"/>
</dbReference>
<evidence type="ECO:0000313" key="11">
    <source>
        <dbReference type="EMBL" id="AUG57797.1"/>
    </source>
</evidence>
<feature type="transmembrane region" description="Helical" evidence="9">
    <location>
        <begin position="12"/>
        <end position="34"/>
    </location>
</feature>
<dbReference type="KEGG" id="hsc:HVS_09475"/>
<accession>A0A2K9E209</accession>
<reference evidence="11 12" key="1">
    <citation type="submission" date="2017-12" db="EMBL/GenBank/DDBJ databases">
        <title>Complete genome sequence of Herbivorax saccincola GGR1, a novel Cellulosome-producing hydrolytic bacterium in a thermophilic biogas plant, established by Illumina and Nanopore MinION sequencing.</title>
        <authorList>
            <person name="Pechtl A."/>
            <person name="Ruckert C."/>
            <person name="Koeck D.E."/>
            <person name="Maus I."/>
            <person name="Winkler A."/>
            <person name="Kalinowski J."/>
            <person name="Puhler A."/>
            <person name="Schwarz W.W."/>
            <person name="Zverlov V.V."/>
            <person name="Schluter A."/>
            <person name="Liebl W."/>
        </authorList>
    </citation>
    <scope>NUCLEOTIDE SEQUENCE [LARGE SCALE GENOMIC DNA]</scope>
    <source>
        <strain evidence="12">SR1</strain>
    </source>
</reference>
<dbReference type="GO" id="GO:0065002">
    <property type="term" value="P:intracellular protein transmembrane transport"/>
    <property type="evidence" value="ECO:0007669"/>
    <property type="project" value="UniProtKB-UniRule"/>
</dbReference>
<evidence type="ECO:0000256" key="2">
    <source>
        <dbReference type="ARBA" id="ARBA00022448"/>
    </source>
</evidence>
<keyword evidence="2 9" id="KW-0813">Transport</keyword>
<evidence type="ECO:0000256" key="4">
    <source>
        <dbReference type="ARBA" id="ARBA00022692"/>
    </source>
</evidence>
<dbReference type="Gene3D" id="1.20.1640.10">
    <property type="entry name" value="Multidrug efflux transporter AcrB transmembrane domain"/>
    <property type="match status" value="1"/>
</dbReference>
<dbReference type="GO" id="GO:0006605">
    <property type="term" value="P:protein targeting"/>
    <property type="evidence" value="ECO:0007669"/>
    <property type="project" value="UniProtKB-UniRule"/>
</dbReference>
<dbReference type="InterPro" id="IPR022645">
    <property type="entry name" value="SecD/SecF_bac"/>
</dbReference>
<comment type="function">
    <text evidence="9">Part of the Sec protein translocase complex. Interacts with the SecYEG preprotein conducting channel. SecDF uses the proton motive force (PMF) to complete protein translocation after the ATP-dependent function of SecA.</text>
</comment>
<dbReference type="RefSeq" id="WP_101301571.1">
    <property type="nucleotide sequence ID" value="NZ_CP025197.1"/>
</dbReference>
<dbReference type="NCBIfam" id="TIGR00966">
    <property type="entry name" value="transloc_SecF"/>
    <property type="match status" value="1"/>
</dbReference>
<dbReference type="NCBIfam" id="TIGR00916">
    <property type="entry name" value="2A0604s01"/>
    <property type="match status" value="1"/>
</dbReference>
<dbReference type="InterPro" id="IPR005665">
    <property type="entry name" value="SecF_bac"/>
</dbReference>
<evidence type="ECO:0000256" key="9">
    <source>
        <dbReference type="HAMAP-Rule" id="MF_01464"/>
    </source>
</evidence>
<dbReference type="GO" id="GO:0043952">
    <property type="term" value="P:protein transport by the Sec complex"/>
    <property type="evidence" value="ECO:0007669"/>
    <property type="project" value="UniProtKB-UniRule"/>
</dbReference>
<evidence type="ECO:0000256" key="8">
    <source>
        <dbReference type="ARBA" id="ARBA00023136"/>
    </source>
</evidence>
<protein>
    <recommendedName>
        <fullName evidence="9">Protein-export membrane protein SecF</fullName>
    </recommendedName>
</protein>
<organism evidence="11 12">
    <name type="scientific">Acetivibrio saccincola</name>
    <dbReference type="NCBI Taxonomy" id="1677857"/>
    <lineage>
        <taxon>Bacteria</taxon>
        <taxon>Bacillati</taxon>
        <taxon>Bacillota</taxon>
        <taxon>Clostridia</taxon>
        <taxon>Eubacteriales</taxon>
        <taxon>Oscillospiraceae</taxon>
        <taxon>Acetivibrio</taxon>
    </lineage>
</organism>
<dbReference type="GO" id="GO:0015450">
    <property type="term" value="F:protein-transporting ATPase activity"/>
    <property type="evidence" value="ECO:0007669"/>
    <property type="project" value="InterPro"/>
</dbReference>